<dbReference type="AlphaFoldDB" id="A0A9E6XYF4"/>
<evidence type="ECO:0000313" key="4">
    <source>
        <dbReference type="Proteomes" id="UP001162834"/>
    </source>
</evidence>
<evidence type="ECO:0000259" key="2">
    <source>
        <dbReference type="Pfam" id="PF00857"/>
    </source>
</evidence>
<dbReference type="EC" id="3.5.1.110" evidence="3"/>
<dbReference type="PANTHER" id="PTHR43540">
    <property type="entry name" value="PEROXYUREIDOACRYLATE/UREIDOACRYLATE AMIDOHYDROLASE-RELATED"/>
    <property type="match status" value="1"/>
</dbReference>
<dbReference type="Pfam" id="PF00857">
    <property type="entry name" value="Isochorismatase"/>
    <property type="match status" value="1"/>
</dbReference>
<gene>
    <name evidence="3" type="primary">rutB_1</name>
    <name evidence="3" type="ORF">DSM104329_02479</name>
</gene>
<protein>
    <submittedName>
        <fullName evidence="3">Peroxyureidoacrylate/ureidoacrylate amidohydrolase RutB</fullName>
        <ecNumber evidence="3">3.5.1.110</ecNumber>
    </submittedName>
</protein>
<sequence>MYRVGMDRFNGLDVPESLDDALHPQTLALLVYDMQVGVLGQISNADVVLANVVSLLGAARERRVRTIFLRHFFMPTRLAGTYALRQAKIWQHHSRAADTRPLIPYGSPGFQLAPELVPQDNEAVIDKVTMSAFEGTPLDIVLRDCGVRAYLIAGVALEVGIDPTVRHSADLGYVPVVVRDACGAGNAEAAQRSLRSLEFAGDAMIADTAEVCTILARLPVADLP</sequence>
<evidence type="ECO:0000256" key="1">
    <source>
        <dbReference type="ARBA" id="ARBA00022801"/>
    </source>
</evidence>
<dbReference type="SUPFAM" id="SSF52499">
    <property type="entry name" value="Isochorismatase-like hydrolases"/>
    <property type="match status" value="1"/>
</dbReference>
<dbReference type="InterPro" id="IPR036380">
    <property type="entry name" value="Isochorismatase-like_sf"/>
</dbReference>
<dbReference type="Gene3D" id="3.40.50.850">
    <property type="entry name" value="Isochorismatase-like"/>
    <property type="match status" value="1"/>
</dbReference>
<dbReference type="InterPro" id="IPR050272">
    <property type="entry name" value="Isochorismatase-like_hydrls"/>
</dbReference>
<evidence type="ECO:0000313" key="3">
    <source>
        <dbReference type="EMBL" id="UGS36081.1"/>
    </source>
</evidence>
<proteinExistence type="predicted"/>
<keyword evidence="4" id="KW-1185">Reference proteome</keyword>
<accession>A0A9E6XYF4</accession>
<name>A0A9E6XYF4_9ACTN</name>
<dbReference type="InterPro" id="IPR000868">
    <property type="entry name" value="Isochorismatase-like_dom"/>
</dbReference>
<organism evidence="3 4">
    <name type="scientific">Capillimicrobium parvum</name>
    <dbReference type="NCBI Taxonomy" id="2884022"/>
    <lineage>
        <taxon>Bacteria</taxon>
        <taxon>Bacillati</taxon>
        <taxon>Actinomycetota</taxon>
        <taxon>Thermoleophilia</taxon>
        <taxon>Solirubrobacterales</taxon>
        <taxon>Capillimicrobiaceae</taxon>
        <taxon>Capillimicrobium</taxon>
    </lineage>
</organism>
<dbReference type="EMBL" id="CP087164">
    <property type="protein sequence ID" value="UGS36081.1"/>
    <property type="molecule type" value="Genomic_DNA"/>
</dbReference>
<dbReference type="GO" id="GO:0016787">
    <property type="term" value="F:hydrolase activity"/>
    <property type="evidence" value="ECO:0007669"/>
    <property type="project" value="UniProtKB-KW"/>
</dbReference>
<reference evidence="3" key="1">
    <citation type="journal article" date="2022" name="Int. J. Syst. Evol. Microbiol.">
        <title>Pseudomonas aegrilactucae sp. nov. and Pseudomonas morbosilactucae sp. nov., pathogens causing bacterial rot of lettuce in Japan.</title>
        <authorList>
            <person name="Sawada H."/>
            <person name="Fujikawa T."/>
            <person name="Satou M."/>
        </authorList>
    </citation>
    <scope>NUCLEOTIDE SEQUENCE</scope>
    <source>
        <strain evidence="3">0166_1</strain>
    </source>
</reference>
<feature type="domain" description="Isochorismatase-like" evidence="2">
    <location>
        <begin position="28"/>
        <end position="201"/>
    </location>
</feature>
<dbReference type="KEGG" id="sbae:DSM104329_02479"/>
<dbReference type="CDD" id="cd00431">
    <property type="entry name" value="cysteine_hydrolases"/>
    <property type="match status" value="1"/>
</dbReference>
<keyword evidence="1 3" id="KW-0378">Hydrolase</keyword>
<dbReference type="Proteomes" id="UP001162834">
    <property type="component" value="Chromosome"/>
</dbReference>